<protein>
    <recommendedName>
        <fullName evidence="2">ribonuclease III</fullName>
        <ecNumber evidence="2">3.1.26.3</ecNumber>
    </recommendedName>
</protein>
<evidence type="ECO:0000256" key="1">
    <source>
        <dbReference type="ARBA" id="ARBA00000109"/>
    </source>
</evidence>
<dbReference type="InterPro" id="IPR036389">
    <property type="entry name" value="RNase_III_sf"/>
</dbReference>
<dbReference type="PROSITE" id="PS50137">
    <property type="entry name" value="DS_RBD"/>
    <property type="match status" value="2"/>
</dbReference>
<dbReference type="InterPro" id="IPR040540">
    <property type="entry name" value="RNase_3_N"/>
</dbReference>
<feature type="domain" description="DRBM" evidence="9">
    <location>
        <begin position="530"/>
        <end position="595"/>
    </location>
</feature>
<dbReference type="CDD" id="cd19876">
    <property type="entry name" value="DSRM_RNT1p-like"/>
    <property type="match status" value="1"/>
</dbReference>
<dbReference type="PROSITE" id="PS50142">
    <property type="entry name" value="RNASE_3_2"/>
    <property type="match status" value="1"/>
</dbReference>
<organism evidence="11 12">
    <name type="scientific">Hyphopichia burtonii NRRL Y-1933</name>
    <dbReference type="NCBI Taxonomy" id="984485"/>
    <lineage>
        <taxon>Eukaryota</taxon>
        <taxon>Fungi</taxon>
        <taxon>Dikarya</taxon>
        <taxon>Ascomycota</taxon>
        <taxon>Saccharomycotina</taxon>
        <taxon>Pichiomycetes</taxon>
        <taxon>Debaryomycetaceae</taxon>
        <taxon>Hyphopichia</taxon>
    </lineage>
</organism>
<keyword evidence="12" id="KW-1185">Reference proteome</keyword>
<evidence type="ECO:0000259" key="9">
    <source>
        <dbReference type="PROSITE" id="PS50137"/>
    </source>
</evidence>
<evidence type="ECO:0000256" key="5">
    <source>
        <dbReference type="ARBA" id="ARBA00022801"/>
    </source>
</evidence>
<name>A0A1E4RBY2_9ASCO</name>
<dbReference type="GO" id="GO:0005654">
    <property type="term" value="C:nucleoplasm"/>
    <property type="evidence" value="ECO:0007669"/>
    <property type="project" value="TreeGrafter"/>
</dbReference>
<keyword evidence="6 7" id="KW-0694">RNA-binding</keyword>
<dbReference type="InterPro" id="IPR000999">
    <property type="entry name" value="RNase_III_dom"/>
</dbReference>
<dbReference type="Pfam" id="PF00035">
    <property type="entry name" value="dsrm"/>
    <property type="match status" value="2"/>
</dbReference>
<feature type="domain" description="RNase III" evidence="10">
    <location>
        <begin position="246"/>
        <end position="363"/>
    </location>
</feature>
<dbReference type="Pfam" id="PF00636">
    <property type="entry name" value="Ribonuclease_3"/>
    <property type="match status" value="1"/>
</dbReference>
<evidence type="ECO:0000256" key="3">
    <source>
        <dbReference type="ARBA" id="ARBA00022722"/>
    </source>
</evidence>
<comment type="catalytic activity">
    <reaction evidence="1">
        <text>Endonucleolytic cleavage to 5'-phosphomonoester.</text>
        <dbReference type="EC" id="3.1.26.3"/>
    </reaction>
</comment>
<gene>
    <name evidence="11" type="ORF">HYPBUDRAFT_151047</name>
</gene>
<feature type="compositionally biased region" description="Low complexity" evidence="8">
    <location>
        <begin position="183"/>
        <end position="213"/>
    </location>
</feature>
<keyword evidence="4" id="KW-0255">Endonuclease</keyword>
<dbReference type="InterPro" id="IPR044449">
    <property type="entry name" value="Rnt1/Pac1_DSRM_fungi"/>
</dbReference>
<evidence type="ECO:0000313" key="12">
    <source>
        <dbReference type="Proteomes" id="UP000095085"/>
    </source>
</evidence>
<evidence type="ECO:0000313" key="11">
    <source>
        <dbReference type="EMBL" id="ODV64733.1"/>
    </source>
</evidence>
<sequence length="609" mass="67386">MSNGNFSDFIESLKSASNTDSSTLEKKPKGKRKNQSTRTGSESDMIQAQTNFGNNNSNSIDSHSTKKMKLASSTNDTIGSFNSEPTNNDPLSSFGYVVASKLEYAARVLQRQIKLIIDEAPDIYQLSELNECSNIDQNTRLSIQQNHLIQLAAKLKTSYKDGKIPIFDQILNESVEIDTSRKNLVSSSSSSPDSNSRPVSASVSSSTTSSSSGSDDDDSPVSSAVSPPVSQPSSFPSLPIIKSPLLYGRVFIHKSTVNNKSYLNQSEVINSHNERLEFLGDSVLNNLVTLIIYDRFPDASEGDMSKIRSSLVNNAVLTEFSIMYGFDKKLKSNIHDQFLRQGRLKIFADIFEAYIGALTIEHGFELSEIKDWLIKLMDSKLRKFDRQLKKVEQINKDAKSELYSLIGTAASHPQYSVIQTGDGALKPFVIRCTMADDILGEGVAPGLKEAGLRAAMKALKNKKLLEKYIQIRLNTDRAQSVIKSSDPAAPSLQNDKPISSDIPPVNNSNSEIKSTFFPIINKDQDEFKSNAKNELYALLGHRIRSTPKYSTKPDEEHGFRSELSIDNFIVAIGYDKSKKKAATKAAMAFINERKAIDELIKVFHSKVNS</sequence>
<dbReference type="EMBL" id="KV454547">
    <property type="protein sequence ID" value="ODV64733.1"/>
    <property type="molecule type" value="Genomic_DNA"/>
</dbReference>
<dbReference type="Pfam" id="PF18497">
    <property type="entry name" value="RNase_3_N"/>
    <property type="match status" value="1"/>
</dbReference>
<dbReference type="OrthoDB" id="2392202at2759"/>
<proteinExistence type="predicted"/>
<dbReference type="GO" id="GO:0004525">
    <property type="term" value="F:ribonuclease III activity"/>
    <property type="evidence" value="ECO:0007669"/>
    <property type="project" value="UniProtKB-EC"/>
</dbReference>
<dbReference type="GO" id="GO:0034963">
    <property type="term" value="P:box C/D sno(s)RNA processing"/>
    <property type="evidence" value="ECO:0007669"/>
    <property type="project" value="UniProtKB-ARBA"/>
</dbReference>
<dbReference type="Gene3D" id="3.30.160.20">
    <property type="match status" value="2"/>
</dbReference>
<dbReference type="GeneID" id="30994873"/>
<dbReference type="SUPFAM" id="SSF54768">
    <property type="entry name" value="dsRNA-binding domain-like"/>
    <property type="match status" value="2"/>
</dbReference>
<dbReference type="SMART" id="SM00535">
    <property type="entry name" value="RIBOc"/>
    <property type="match status" value="1"/>
</dbReference>
<dbReference type="SMART" id="SM00358">
    <property type="entry name" value="DSRM"/>
    <property type="match status" value="2"/>
</dbReference>
<dbReference type="GO" id="GO:0030847">
    <property type="term" value="P:termination of RNA polymerase II transcription, exosome-dependent"/>
    <property type="evidence" value="ECO:0007669"/>
    <property type="project" value="UniProtKB-ARBA"/>
</dbReference>
<dbReference type="SUPFAM" id="SSF69065">
    <property type="entry name" value="RNase III domain-like"/>
    <property type="match status" value="1"/>
</dbReference>
<dbReference type="RefSeq" id="XP_020073800.1">
    <property type="nucleotide sequence ID" value="XM_020220323.1"/>
</dbReference>
<dbReference type="GO" id="GO:0034475">
    <property type="term" value="P:U4 snRNA 3'-end processing"/>
    <property type="evidence" value="ECO:0007669"/>
    <property type="project" value="UniProtKB-ARBA"/>
</dbReference>
<evidence type="ECO:0000256" key="2">
    <source>
        <dbReference type="ARBA" id="ARBA00012177"/>
    </source>
</evidence>
<feature type="compositionally biased region" description="Low complexity" evidence="8">
    <location>
        <begin position="220"/>
        <end position="233"/>
    </location>
</feature>
<dbReference type="PANTHER" id="PTHR11207:SF0">
    <property type="entry name" value="RIBONUCLEASE 3"/>
    <property type="match status" value="1"/>
</dbReference>
<accession>A0A1E4RBY2</accession>
<dbReference type="PANTHER" id="PTHR11207">
    <property type="entry name" value="RIBONUCLEASE III"/>
    <property type="match status" value="1"/>
</dbReference>
<feature type="domain" description="DRBM" evidence="9">
    <location>
        <begin position="397"/>
        <end position="464"/>
    </location>
</feature>
<evidence type="ECO:0000259" key="10">
    <source>
        <dbReference type="PROSITE" id="PS50142"/>
    </source>
</evidence>
<feature type="region of interest" description="Disordered" evidence="8">
    <location>
        <begin position="1"/>
        <end position="71"/>
    </location>
</feature>
<feature type="region of interest" description="Disordered" evidence="8">
    <location>
        <begin position="482"/>
        <end position="505"/>
    </location>
</feature>
<dbReference type="STRING" id="984485.A0A1E4RBY2"/>
<dbReference type="AlphaFoldDB" id="A0A1E4RBY2"/>
<keyword evidence="5" id="KW-0378">Hydrolase</keyword>
<dbReference type="InterPro" id="IPR014720">
    <property type="entry name" value="dsRBD_dom"/>
</dbReference>
<dbReference type="FunFam" id="1.10.1520.10:FF:000001">
    <property type="entry name" value="Ribonuclease 3"/>
    <property type="match status" value="1"/>
</dbReference>
<dbReference type="GO" id="GO:0006364">
    <property type="term" value="P:rRNA processing"/>
    <property type="evidence" value="ECO:0007669"/>
    <property type="project" value="InterPro"/>
</dbReference>
<evidence type="ECO:0000256" key="7">
    <source>
        <dbReference type="PROSITE-ProRule" id="PRU00266"/>
    </source>
</evidence>
<keyword evidence="3" id="KW-0540">Nuclease</keyword>
<evidence type="ECO:0000256" key="6">
    <source>
        <dbReference type="ARBA" id="ARBA00022884"/>
    </source>
</evidence>
<feature type="compositionally biased region" description="Polar residues" evidence="8">
    <location>
        <begin position="36"/>
        <end position="62"/>
    </location>
</feature>
<evidence type="ECO:0000256" key="4">
    <source>
        <dbReference type="ARBA" id="ARBA00022759"/>
    </source>
</evidence>
<dbReference type="CDD" id="cd00593">
    <property type="entry name" value="RIBOc"/>
    <property type="match status" value="1"/>
</dbReference>
<dbReference type="Gene3D" id="1.10.1520.10">
    <property type="entry name" value="Ribonuclease III domain"/>
    <property type="match status" value="1"/>
</dbReference>
<dbReference type="Proteomes" id="UP000095085">
    <property type="component" value="Unassembled WGS sequence"/>
</dbReference>
<dbReference type="GO" id="GO:0003725">
    <property type="term" value="F:double-stranded RNA binding"/>
    <property type="evidence" value="ECO:0007669"/>
    <property type="project" value="InterPro"/>
</dbReference>
<reference evidence="12" key="1">
    <citation type="submission" date="2016-05" db="EMBL/GenBank/DDBJ databases">
        <title>Comparative genomics of biotechnologically important yeasts.</title>
        <authorList>
            <consortium name="DOE Joint Genome Institute"/>
            <person name="Riley R."/>
            <person name="Haridas S."/>
            <person name="Wolfe K.H."/>
            <person name="Lopes M.R."/>
            <person name="Hittinger C.T."/>
            <person name="Goker M."/>
            <person name="Salamov A."/>
            <person name="Wisecaver J."/>
            <person name="Long T.M."/>
            <person name="Aerts A.L."/>
            <person name="Barry K."/>
            <person name="Choi C."/>
            <person name="Clum A."/>
            <person name="Coughlan A.Y."/>
            <person name="Deshpande S."/>
            <person name="Douglass A.P."/>
            <person name="Hanson S.J."/>
            <person name="Klenk H.-P."/>
            <person name="Labutti K."/>
            <person name="Lapidus A."/>
            <person name="Lindquist E."/>
            <person name="Lipzen A."/>
            <person name="Meier-Kolthoff J.P."/>
            <person name="Ohm R.A."/>
            <person name="Otillar R.P."/>
            <person name="Pangilinan J."/>
            <person name="Peng Y."/>
            <person name="Rokas A."/>
            <person name="Rosa C.A."/>
            <person name="Scheuner C."/>
            <person name="Sibirny A.A."/>
            <person name="Slot J.C."/>
            <person name="Stielow J.B."/>
            <person name="Sun H."/>
            <person name="Kurtzman C.P."/>
            <person name="Blackwell M."/>
            <person name="Grigoriev I.V."/>
            <person name="Jeffries T.W."/>
        </authorList>
    </citation>
    <scope>NUCLEOTIDE SEQUENCE [LARGE SCALE GENOMIC DNA]</scope>
    <source>
        <strain evidence="12">NRRL Y-1933</strain>
    </source>
</reference>
<dbReference type="PROSITE" id="PS00517">
    <property type="entry name" value="RNASE_3_1"/>
    <property type="match status" value="1"/>
</dbReference>
<dbReference type="EC" id="3.1.26.3" evidence="2"/>
<evidence type="ECO:0000256" key="8">
    <source>
        <dbReference type="SAM" id="MobiDB-lite"/>
    </source>
</evidence>
<feature type="region of interest" description="Disordered" evidence="8">
    <location>
        <begin position="183"/>
        <end position="233"/>
    </location>
</feature>